<dbReference type="PANTHER" id="PTHR33223">
    <property type="entry name" value="CCHC-TYPE DOMAIN-CONTAINING PROTEIN"/>
    <property type="match status" value="1"/>
</dbReference>
<evidence type="ECO:0000259" key="2">
    <source>
        <dbReference type="Pfam" id="PF19259"/>
    </source>
</evidence>
<dbReference type="Pfam" id="PF19259">
    <property type="entry name" value="Ty3_capsid"/>
    <property type="match status" value="1"/>
</dbReference>
<dbReference type="InterPro" id="IPR021109">
    <property type="entry name" value="Peptidase_aspartic_dom_sf"/>
</dbReference>
<gene>
    <name evidence="3" type="ORF">OVA965_LOCUS5766</name>
    <name evidence="4" type="ORF">TMI583_LOCUS5763</name>
</gene>
<feature type="compositionally biased region" description="Polar residues" evidence="1">
    <location>
        <begin position="365"/>
        <end position="375"/>
    </location>
</feature>
<sequence>MCLIKISHWYYEKNKQVLNNDLKLRHPPFKYGKVIPTKITTGTATLFKEHDPEVHYINNRTTKKSIKYLIDLITTLKITSYVIDTEGDPSRNPPLPSLIQILPVPTSVPPPVVILIEVNWLLSSKSSHGNAIKELCNEIFKLNHTFMAWGDVRKELKAFTEFNLFKLSNVVNRRNIQAEFQDISNDEDKMTLSAPVKDNLQSESATLYDDYLHCTCQFRPYKDPNQPTAWSLQKAIASFDLFLDKSFTCANWSGGLDRELGTWEFDQSDLRTKQEKLREEMEKYAVNDVLSVLFILEKQQKYYEEKNKPNINTIVEKTMSTTSENTEPVLVLTPYSPANLHTSSSAALSTLIPILIPSQTKFQKSISTSNSVPNQTTESTSDKTTTQISKSLSNSTLPPVKSVEQASLAEEERKWRNRLAGKRHRKNDFKIRIDVPIYHRFEVQQLPYDSWMSTGPLHFTRSKVDYTSLSVSDLQHYSATRSIHSKPPLGDNNHGASHWLTFIELIFSKFNYPRMCWPEEASKYLPKELYEFWYLKTKTLINNEWDTFKLQLVEYLKDPKDKPATLKINSVQDLTERTIEKKTGTTDQDEYQFEEFVRENFRKFVGKEEDPQQWLIETINIFEVLKIIQSQWINFIPLLLSDRARICTSRGLGNKNLTSKPSVLTKSEVMVHKDPIELSLIKSLHEQVIRKLKNFNGKNDNVVNWIDDLEAQFNAHGWSEDVKLKCIPTLLQDLALKWYNRNSSTITSWSDFVNKMKEEFGSKFRQQEAFERLKTYQQTVNQSVTEYYNSVLDISQQLDPMPCEDHILQYLISNIKPSLKIKILEKQPRTMTEFLNHAKTFELLEKLTKDQDLPTVIHQSNAQSYAAPLRSFQQQKEQNTHNYNNNFQTREVSADIQTASSNVTSHYNQRPTQQTYTARSLRNYTAESSNDGDASQSTINNNPSLIHVLVKSNERMMKPLIDTGATNTIITAEALRTTRHQKFNISNQQLLALADGIAHLKVLGTTDLRIKINNINTTITATVVRSLFTECIIGTDFINKYRVQIDAGNQTVTVCCGKQQQTIPIIQSTANAHVPMRLKKTVVIPPKQEGTVIASVAVSKAKVLFKPSYNLKEKLPLMMANNMLEIHDHQATISVFNPSNYPFMLQRGVILGVSTLPMQQPAEIKLPQKKSSPQDHINRMLNEIHDSDHRNKIEQVLVQFKGLFDTNKLTVAKTEVSHVINT</sequence>
<evidence type="ECO:0000256" key="1">
    <source>
        <dbReference type="SAM" id="MobiDB-lite"/>
    </source>
</evidence>
<dbReference type="Proteomes" id="UP000682733">
    <property type="component" value="Unassembled WGS sequence"/>
</dbReference>
<dbReference type="SUPFAM" id="SSF50630">
    <property type="entry name" value="Acid proteases"/>
    <property type="match status" value="1"/>
</dbReference>
<dbReference type="Proteomes" id="UP000677228">
    <property type="component" value="Unassembled WGS sequence"/>
</dbReference>
<dbReference type="AlphaFoldDB" id="A0A8S2HD22"/>
<dbReference type="Pfam" id="PF13975">
    <property type="entry name" value="gag-asp_proteas"/>
    <property type="match status" value="1"/>
</dbReference>
<proteinExistence type="predicted"/>
<feature type="compositionally biased region" description="Low complexity" evidence="1">
    <location>
        <begin position="376"/>
        <end position="386"/>
    </location>
</feature>
<dbReference type="InterPro" id="IPR045358">
    <property type="entry name" value="Ty3_capsid"/>
</dbReference>
<feature type="domain" description="Ty3 transposon capsid-like protein" evidence="2">
    <location>
        <begin position="686"/>
        <end position="844"/>
    </location>
</feature>
<feature type="region of interest" description="Disordered" evidence="1">
    <location>
        <begin position="365"/>
        <end position="409"/>
    </location>
</feature>
<comment type="caution">
    <text evidence="4">The sequence shown here is derived from an EMBL/GenBank/DDBJ whole genome shotgun (WGS) entry which is preliminary data.</text>
</comment>
<reference evidence="4" key="1">
    <citation type="submission" date="2021-02" db="EMBL/GenBank/DDBJ databases">
        <authorList>
            <person name="Nowell W R."/>
        </authorList>
    </citation>
    <scope>NUCLEOTIDE SEQUENCE</scope>
</reference>
<dbReference type="PANTHER" id="PTHR33223:SF6">
    <property type="entry name" value="CCHC-TYPE DOMAIN-CONTAINING PROTEIN"/>
    <property type="match status" value="1"/>
</dbReference>
<protein>
    <recommendedName>
        <fullName evidence="2">Ty3 transposon capsid-like protein domain-containing protein</fullName>
    </recommendedName>
</protein>
<dbReference type="EMBL" id="CAJNOK010001656">
    <property type="protein sequence ID" value="CAF0823396.1"/>
    <property type="molecule type" value="Genomic_DNA"/>
</dbReference>
<accession>A0A8S2HD22</accession>
<dbReference type="EMBL" id="CAJOBA010001656">
    <property type="protein sequence ID" value="CAF3607757.1"/>
    <property type="molecule type" value="Genomic_DNA"/>
</dbReference>
<evidence type="ECO:0000313" key="3">
    <source>
        <dbReference type="EMBL" id="CAF0823396.1"/>
    </source>
</evidence>
<feature type="compositionally biased region" description="Polar residues" evidence="1">
    <location>
        <begin position="387"/>
        <end position="397"/>
    </location>
</feature>
<organism evidence="4 5">
    <name type="scientific">Didymodactylos carnosus</name>
    <dbReference type="NCBI Taxonomy" id="1234261"/>
    <lineage>
        <taxon>Eukaryota</taxon>
        <taxon>Metazoa</taxon>
        <taxon>Spiralia</taxon>
        <taxon>Gnathifera</taxon>
        <taxon>Rotifera</taxon>
        <taxon>Eurotatoria</taxon>
        <taxon>Bdelloidea</taxon>
        <taxon>Philodinida</taxon>
        <taxon>Philodinidae</taxon>
        <taxon>Didymodactylos</taxon>
    </lineage>
</organism>
<dbReference type="CDD" id="cd00303">
    <property type="entry name" value="retropepsin_like"/>
    <property type="match status" value="1"/>
</dbReference>
<dbReference type="Gene3D" id="2.40.70.10">
    <property type="entry name" value="Acid Proteases"/>
    <property type="match status" value="1"/>
</dbReference>
<evidence type="ECO:0000313" key="4">
    <source>
        <dbReference type="EMBL" id="CAF3607757.1"/>
    </source>
</evidence>
<evidence type="ECO:0000313" key="5">
    <source>
        <dbReference type="Proteomes" id="UP000682733"/>
    </source>
</evidence>
<name>A0A8S2HD22_9BILA</name>